<dbReference type="SMART" id="SM00062">
    <property type="entry name" value="PBPb"/>
    <property type="match status" value="1"/>
</dbReference>
<gene>
    <name evidence="4" type="ORF">JHL17_32365</name>
</gene>
<protein>
    <submittedName>
        <fullName evidence="4">Transporter substrate-binding domain-containing protein</fullName>
    </submittedName>
</protein>
<proteinExistence type="predicted"/>
<organism evidence="4 5">
    <name type="scientific">Azospirillum endophyticum</name>
    <dbReference type="NCBI Taxonomy" id="2800326"/>
    <lineage>
        <taxon>Bacteria</taxon>
        <taxon>Pseudomonadati</taxon>
        <taxon>Pseudomonadota</taxon>
        <taxon>Alphaproteobacteria</taxon>
        <taxon>Rhodospirillales</taxon>
        <taxon>Azospirillaceae</taxon>
        <taxon>Azospirillum</taxon>
    </lineage>
</organism>
<dbReference type="Proteomes" id="UP000652760">
    <property type="component" value="Unassembled WGS sequence"/>
</dbReference>
<evidence type="ECO:0000259" key="3">
    <source>
        <dbReference type="SMART" id="SM00062"/>
    </source>
</evidence>
<sequence length="259" mass="28105">MRLSARIAVILCAIGFAPLNAASAETVKVSWAAEPYPPFTSPDASGKWQGWEVDFMNAVCTKAKLDCVITPIAWDGIIPALTSKKIDLIISSMTITDERLKTIDFSDKYYDARAAIVGPRETKFDATPKGLKGKLLGLQVASIHQRYAQKHFADSVAGIKEYQTLDEAQQDLVAGRIDAIQADSFAMVDFLKTPAGACCEIKGYAAKDESVLGHGVGVGLRKGETELKGKINTAIKAIRADGTYQAITKKYFDFDIYGD</sequence>
<keyword evidence="1 2" id="KW-0732">Signal</keyword>
<evidence type="ECO:0000256" key="2">
    <source>
        <dbReference type="SAM" id="SignalP"/>
    </source>
</evidence>
<reference evidence="5" key="1">
    <citation type="submission" date="2021-01" db="EMBL/GenBank/DDBJ databases">
        <title>Genome public.</title>
        <authorList>
            <person name="Liu C."/>
            <person name="Sun Q."/>
        </authorList>
    </citation>
    <scope>NUCLEOTIDE SEQUENCE [LARGE SCALE GENOMIC DNA]</scope>
    <source>
        <strain evidence="5">YIM B02556</strain>
    </source>
</reference>
<feature type="domain" description="Solute-binding protein family 3/N-terminal" evidence="3">
    <location>
        <begin position="26"/>
        <end position="255"/>
    </location>
</feature>
<accession>A0ABS1FFU9</accession>
<keyword evidence="5" id="KW-1185">Reference proteome</keyword>
<feature type="signal peptide" evidence="2">
    <location>
        <begin position="1"/>
        <end position="21"/>
    </location>
</feature>
<dbReference type="EMBL" id="JAENHM010000078">
    <property type="protein sequence ID" value="MBK1842102.1"/>
    <property type="molecule type" value="Genomic_DNA"/>
</dbReference>
<dbReference type="PANTHER" id="PTHR35936:SF17">
    <property type="entry name" value="ARGININE-BINDING EXTRACELLULAR PROTEIN ARTP"/>
    <property type="match status" value="1"/>
</dbReference>
<dbReference type="Gene3D" id="3.40.190.10">
    <property type="entry name" value="Periplasmic binding protein-like II"/>
    <property type="match status" value="2"/>
</dbReference>
<dbReference type="InterPro" id="IPR001638">
    <property type="entry name" value="Solute-binding_3/MltF_N"/>
</dbReference>
<dbReference type="Pfam" id="PF00497">
    <property type="entry name" value="SBP_bac_3"/>
    <property type="match status" value="1"/>
</dbReference>
<dbReference type="SUPFAM" id="SSF53850">
    <property type="entry name" value="Periplasmic binding protein-like II"/>
    <property type="match status" value="1"/>
</dbReference>
<evidence type="ECO:0000313" key="5">
    <source>
        <dbReference type="Proteomes" id="UP000652760"/>
    </source>
</evidence>
<dbReference type="PANTHER" id="PTHR35936">
    <property type="entry name" value="MEMBRANE-BOUND LYTIC MUREIN TRANSGLYCOSYLASE F"/>
    <property type="match status" value="1"/>
</dbReference>
<evidence type="ECO:0000256" key="1">
    <source>
        <dbReference type="ARBA" id="ARBA00022729"/>
    </source>
</evidence>
<comment type="caution">
    <text evidence="4">The sequence shown here is derived from an EMBL/GenBank/DDBJ whole genome shotgun (WGS) entry which is preliminary data.</text>
</comment>
<feature type="chain" id="PRO_5046109878" evidence="2">
    <location>
        <begin position="22"/>
        <end position="259"/>
    </location>
</feature>
<evidence type="ECO:0000313" key="4">
    <source>
        <dbReference type="EMBL" id="MBK1842102.1"/>
    </source>
</evidence>
<dbReference type="RefSeq" id="WP_200198779.1">
    <property type="nucleotide sequence ID" value="NZ_JAENHM010000078.1"/>
</dbReference>
<name>A0ABS1FFU9_9PROT</name>